<dbReference type="CDD" id="cd04179">
    <property type="entry name" value="DPM_DPG-synthase_like"/>
    <property type="match status" value="1"/>
</dbReference>
<reference evidence="3 4" key="1">
    <citation type="submission" date="2018-10" db="EMBL/GenBank/DDBJ databases">
        <title>Natrarchaeobius chitinivorans gen. nov., sp. nov., and Natrarchaeobius haloalkaliphilus sp. nov., alkaliphilic, chitin-utilizing haloarchaea from hypersaline alkaline lakes.</title>
        <authorList>
            <person name="Sorokin D.Y."/>
            <person name="Elcheninov A.G."/>
            <person name="Kostrikina N.A."/>
            <person name="Bale N.J."/>
            <person name="Sinninghe Damste J.S."/>
            <person name="Khijniak T.V."/>
            <person name="Kublanov I.V."/>
            <person name="Toshchakov S.V."/>
        </authorList>
    </citation>
    <scope>NUCLEOTIDE SEQUENCE [LARGE SCALE GENOMIC DNA]</scope>
    <source>
        <strain evidence="3 4">AArcht7</strain>
    </source>
</reference>
<dbReference type="Pfam" id="PF00535">
    <property type="entry name" value="Glycos_transf_2"/>
    <property type="match status" value="2"/>
</dbReference>
<evidence type="ECO:0000313" key="4">
    <source>
        <dbReference type="Proteomes" id="UP000281431"/>
    </source>
</evidence>
<feature type="domain" description="Glycosyltransferase 2-like" evidence="2">
    <location>
        <begin position="9"/>
        <end position="56"/>
    </location>
</feature>
<dbReference type="GO" id="GO:0016740">
    <property type="term" value="F:transferase activity"/>
    <property type="evidence" value="ECO:0007669"/>
    <property type="project" value="UniProtKB-KW"/>
</dbReference>
<dbReference type="PANTHER" id="PTHR48090">
    <property type="entry name" value="UNDECAPRENYL-PHOSPHATE 4-DEOXY-4-FORMAMIDO-L-ARABINOSE TRANSFERASE-RELATED"/>
    <property type="match status" value="1"/>
</dbReference>
<evidence type="ECO:0000313" key="3">
    <source>
        <dbReference type="EMBL" id="RQH01252.1"/>
    </source>
</evidence>
<organism evidence="3 4">
    <name type="scientific">Natrarchaeobius chitinivorans</name>
    <dbReference type="NCBI Taxonomy" id="1679083"/>
    <lineage>
        <taxon>Archaea</taxon>
        <taxon>Methanobacteriati</taxon>
        <taxon>Methanobacteriota</taxon>
        <taxon>Stenosarchaea group</taxon>
        <taxon>Halobacteria</taxon>
        <taxon>Halobacteriales</taxon>
        <taxon>Natrialbaceae</taxon>
        <taxon>Natrarchaeobius</taxon>
    </lineage>
</organism>
<dbReference type="InterPro" id="IPR050256">
    <property type="entry name" value="Glycosyltransferase_2"/>
</dbReference>
<keyword evidence="3" id="KW-0808">Transferase</keyword>
<accession>A0A3N6MXU5</accession>
<dbReference type="PANTHER" id="PTHR48090:SF7">
    <property type="entry name" value="RFBJ PROTEIN"/>
    <property type="match status" value="1"/>
</dbReference>
<keyword evidence="4" id="KW-1185">Reference proteome</keyword>
<keyword evidence="1" id="KW-0812">Transmembrane</keyword>
<evidence type="ECO:0000259" key="2">
    <source>
        <dbReference type="Pfam" id="PF00535"/>
    </source>
</evidence>
<proteinExistence type="predicted"/>
<keyword evidence="1" id="KW-1133">Transmembrane helix</keyword>
<comment type="caution">
    <text evidence="3">The sequence shown here is derived from an EMBL/GenBank/DDBJ whole genome shotgun (WGS) entry which is preliminary data.</text>
</comment>
<dbReference type="Proteomes" id="UP000281431">
    <property type="component" value="Unassembled WGS sequence"/>
</dbReference>
<dbReference type="SUPFAM" id="SSF53448">
    <property type="entry name" value="Nucleotide-diphospho-sugar transferases"/>
    <property type="match status" value="1"/>
</dbReference>
<dbReference type="InterPro" id="IPR001173">
    <property type="entry name" value="Glyco_trans_2-like"/>
</dbReference>
<protein>
    <submittedName>
        <fullName evidence="3">Glycosyltransferase family 2 protein</fullName>
    </submittedName>
</protein>
<sequence length="356" mass="39486">MYRDHSIGVVVPAYDEAGFIGDVIRGMPAYVDSIFVVDDCSTDGTWDEILEAARADERSGDDSPQRDDAVERRLVTDGGSCPLARRATVHDPIGRVTPIQHRENLGAGGAIKTGYLAALEDGLDVAVTVDGDGQMDLSQMPRLLDPVVGGDADYAKGNRLLYREYRKSMPKFRFFGNAILTVLTKIASGYWKMMDPQNGYTAISRESLEAIDVEGLYEYYGYCNDILVKLNANGMRVADVAMPAVYGDEESSITYTKYVRNVSVMLLRNFLWRLKTRYLVMDFHPLALFYLFGAGTIGVGTLGSAWSFYAAFALDDPWFVRFVSCLLLVSVGIVSTLLAMTFDVKENESYEVTVFE</sequence>
<dbReference type="EMBL" id="REFZ01000004">
    <property type="protein sequence ID" value="RQH01252.1"/>
    <property type="molecule type" value="Genomic_DNA"/>
</dbReference>
<feature type="transmembrane region" description="Helical" evidence="1">
    <location>
        <begin position="286"/>
        <end position="312"/>
    </location>
</feature>
<keyword evidence="1" id="KW-0472">Membrane</keyword>
<dbReference type="InterPro" id="IPR029044">
    <property type="entry name" value="Nucleotide-diphossugar_trans"/>
</dbReference>
<feature type="domain" description="Glycosyltransferase 2-like" evidence="2">
    <location>
        <begin position="94"/>
        <end position="210"/>
    </location>
</feature>
<dbReference type="OrthoDB" id="11098at2157"/>
<gene>
    <name evidence="3" type="ORF">EA472_07300</name>
</gene>
<evidence type="ECO:0000256" key="1">
    <source>
        <dbReference type="SAM" id="Phobius"/>
    </source>
</evidence>
<dbReference type="Gene3D" id="3.90.550.10">
    <property type="entry name" value="Spore Coat Polysaccharide Biosynthesis Protein SpsA, Chain A"/>
    <property type="match status" value="1"/>
</dbReference>
<name>A0A3N6MXU5_NATCH</name>
<dbReference type="AlphaFoldDB" id="A0A3N6MXU5"/>
<feature type="transmembrane region" description="Helical" evidence="1">
    <location>
        <begin position="318"/>
        <end position="340"/>
    </location>
</feature>